<reference evidence="1" key="1">
    <citation type="journal article" date="2020" name="mSystems">
        <title>Genome- and Community-Level Interaction Insights into Carbon Utilization and Element Cycling Functions of Hydrothermarchaeota in Hydrothermal Sediment.</title>
        <authorList>
            <person name="Zhou Z."/>
            <person name="Liu Y."/>
            <person name="Xu W."/>
            <person name="Pan J."/>
            <person name="Luo Z.H."/>
            <person name="Li M."/>
        </authorList>
    </citation>
    <scope>NUCLEOTIDE SEQUENCE [LARGE SCALE GENOMIC DNA]</scope>
    <source>
        <strain evidence="1">SpSt-1116</strain>
    </source>
</reference>
<dbReference type="EMBL" id="DRZC01000057">
    <property type="protein sequence ID" value="HHQ80620.1"/>
    <property type="molecule type" value="Genomic_DNA"/>
</dbReference>
<dbReference type="AlphaFoldDB" id="A0A7J3ZMF7"/>
<proteinExistence type="predicted"/>
<protein>
    <submittedName>
        <fullName evidence="1">Uncharacterized protein</fullName>
    </submittedName>
</protein>
<organism evidence="1">
    <name type="scientific">Fervidicoccus fontis</name>
    <dbReference type="NCBI Taxonomy" id="683846"/>
    <lineage>
        <taxon>Archaea</taxon>
        <taxon>Thermoproteota</taxon>
        <taxon>Thermoprotei</taxon>
        <taxon>Fervidicoccales</taxon>
        <taxon>Fervidicoccaceae</taxon>
        <taxon>Fervidicoccus</taxon>
    </lineage>
</organism>
<accession>A0A7J3ZMF7</accession>
<evidence type="ECO:0000313" key="1">
    <source>
        <dbReference type="EMBL" id="HHQ80620.1"/>
    </source>
</evidence>
<gene>
    <name evidence="1" type="ORF">ENM78_04120</name>
</gene>
<name>A0A7J3ZMF7_9CREN</name>
<sequence length="867" mass="93010">MNWTRAASILLLLLLALPALTVPAPVQAQAPSISTSADPHGGRIWTDSWLEVKVTDANSRGRGSVTITIYADNTPIGSADLIEIGASGIFVAYFNVIGDAGPDIEPATGAPQNPLIEGANYTLIGPVGTTFTFEYVGPTGTVAADVTLEEFTGRLSLDRAEVPPFNNTVIYITFYDQDYNKDPTARDTISVTLNFTLVYKNGTEIGPASFDIASLLNETGPNTASFTATIELGDIFQTLNDTLVTQYNIVYNSTTQDAAGTSYVIVNLTSLMLEGVVPLDHVEITLVKVNNTDVTEEPSVEFVIKPTEGLITDPTAASVVSLESELLITVADPDANIDTASKDYLSVSVALEVNGTHIGDIVVELEETGKNTGVFTKRVPLTYNTSASVDDANDVLYINFSSVDVPAKVTVEYQDPTVNYTTSKVTVPVATYKPAISVEPASVFPLGEVTITLVDRDLNDKGDGVADSFGKVVARSDNITVSFGNGGTLEVEIRYPDGMVVTARAATAFFMFFEEVEPGRFKATFKLPWIEQGLEDGSKLTFKWTDSYSDATASATVTVVRPEISISLDRSEYPLPNDGTFKVHVTITNVYENQMPGIEETLTDDVTIRIVLWNGSRVNLTTISGSNMEETGPNTGIFKGKGDIDLAASLGGKPHLATGATLEAIYSYKGNEYKATAKILPHTAAISVNATVVSMGDYIEITLSEPDLDRDSASAESCVVRVEIGGSEYSTTLTETGKNTGVFRGVFRVGADRPFDNAKPATEFVISYSDEFTEQTSVTAKRSAVTSATVRVIAHDAKIWVGTAEKESPEVAPYGTFEIYYYDPDLVLDWESGAHTFGPGNEVYMRSELLAGLYVGGFTSVEGRPGL</sequence>
<comment type="caution">
    <text evidence="1">The sequence shown here is derived from an EMBL/GenBank/DDBJ whole genome shotgun (WGS) entry which is preliminary data.</text>
</comment>